<reference evidence="2 3" key="1">
    <citation type="journal article" date="2016" name="Nat. Commun.">
        <title>Thousands of microbial genomes shed light on interconnected biogeochemical processes in an aquifer system.</title>
        <authorList>
            <person name="Anantharaman K."/>
            <person name="Brown C.T."/>
            <person name="Hug L.A."/>
            <person name="Sharon I."/>
            <person name="Castelle C.J."/>
            <person name="Probst A.J."/>
            <person name="Thomas B.C."/>
            <person name="Singh A."/>
            <person name="Wilkins M.J."/>
            <person name="Karaoz U."/>
            <person name="Brodie E.L."/>
            <person name="Williams K.H."/>
            <person name="Hubbard S.S."/>
            <person name="Banfield J.F."/>
        </authorList>
    </citation>
    <scope>NUCLEOTIDE SEQUENCE [LARGE SCALE GENOMIC DNA]</scope>
</reference>
<organism evidence="2 3">
    <name type="scientific">Candidatus Falkowbacteria bacterium RBG_13_39_14</name>
    <dbReference type="NCBI Taxonomy" id="1797985"/>
    <lineage>
        <taxon>Bacteria</taxon>
        <taxon>Candidatus Falkowiibacteriota</taxon>
    </lineage>
</organism>
<evidence type="ECO:0000313" key="3">
    <source>
        <dbReference type="Proteomes" id="UP000178323"/>
    </source>
</evidence>
<dbReference type="Pfam" id="PF01909">
    <property type="entry name" value="NTP_transf_2"/>
    <property type="match status" value="1"/>
</dbReference>
<name>A0A1F5S8M0_9BACT</name>
<dbReference type="PANTHER" id="PTHR43449">
    <property type="entry name" value="NUCLEOTIDYLTRANSFERASE"/>
    <property type="match status" value="1"/>
</dbReference>
<sequence length="106" mass="12403">MVKQKITRKVKKTVDEYIDVLKKDKLPINKVIIFGSQVKHRARRDSDIDVCVISPKFKDDFEALHYLLMKSYEVDGLIEPHPFHPKKFVDADPLVWEIKRTGVVVK</sequence>
<dbReference type="AlphaFoldDB" id="A0A1F5S8M0"/>
<dbReference type="InterPro" id="IPR002934">
    <property type="entry name" value="Polymerase_NTP_transf_dom"/>
</dbReference>
<comment type="caution">
    <text evidence="2">The sequence shown here is derived from an EMBL/GenBank/DDBJ whole genome shotgun (WGS) entry which is preliminary data.</text>
</comment>
<dbReference type="PANTHER" id="PTHR43449:SF1">
    <property type="entry name" value="POLYMERASE BETA NUCLEOTIDYLTRANSFERASE DOMAIN-CONTAINING PROTEIN"/>
    <property type="match status" value="1"/>
</dbReference>
<dbReference type="EMBL" id="MFFS01000020">
    <property type="protein sequence ID" value="OGF22601.1"/>
    <property type="molecule type" value="Genomic_DNA"/>
</dbReference>
<gene>
    <name evidence="2" type="ORF">A2Y83_01090</name>
</gene>
<feature type="domain" description="Polymerase nucleotidyl transferase" evidence="1">
    <location>
        <begin position="18"/>
        <end position="73"/>
    </location>
</feature>
<dbReference type="SUPFAM" id="SSF81301">
    <property type="entry name" value="Nucleotidyltransferase"/>
    <property type="match status" value="1"/>
</dbReference>
<evidence type="ECO:0000313" key="2">
    <source>
        <dbReference type="EMBL" id="OGF22601.1"/>
    </source>
</evidence>
<accession>A0A1F5S8M0</accession>
<dbReference type="Proteomes" id="UP000178323">
    <property type="component" value="Unassembled WGS sequence"/>
</dbReference>
<protein>
    <recommendedName>
        <fullName evidence="1">Polymerase nucleotidyl transferase domain-containing protein</fullName>
    </recommendedName>
</protein>
<proteinExistence type="predicted"/>
<dbReference type="CDD" id="cd05403">
    <property type="entry name" value="NT_KNTase_like"/>
    <property type="match status" value="1"/>
</dbReference>
<dbReference type="Gene3D" id="3.30.460.10">
    <property type="entry name" value="Beta Polymerase, domain 2"/>
    <property type="match status" value="1"/>
</dbReference>
<dbReference type="STRING" id="1797985.A2Y83_01090"/>
<dbReference type="InterPro" id="IPR043519">
    <property type="entry name" value="NT_sf"/>
</dbReference>
<dbReference type="GO" id="GO:0016779">
    <property type="term" value="F:nucleotidyltransferase activity"/>
    <property type="evidence" value="ECO:0007669"/>
    <property type="project" value="InterPro"/>
</dbReference>
<evidence type="ECO:0000259" key="1">
    <source>
        <dbReference type="Pfam" id="PF01909"/>
    </source>
</evidence>